<dbReference type="GO" id="GO:0005783">
    <property type="term" value="C:endoplasmic reticulum"/>
    <property type="evidence" value="ECO:0007669"/>
    <property type="project" value="TreeGrafter"/>
</dbReference>
<dbReference type="GO" id="GO:0016094">
    <property type="term" value="P:polyprenol biosynthetic process"/>
    <property type="evidence" value="ECO:0007669"/>
    <property type="project" value="TreeGrafter"/>
</dbReference>
<comment type="similarity">
    <text evidence="1">Belongs to the UPP synthase family.</text>
</comment>
<name>F4WNY1_ACREC</name>
<evidence type="ECO:0000313" key="6">
    <source>
        <dbReference type="EMBL" id="EGI63912.1"/>
    </source>
</evidence>
<proteinExistence type="inferred from homology"/>
<gene>
    <name evidence="6" type="ORF">G5I_07491</name>
</gene>
<evidence type="ECO:0000313" key="7">
    <source>
        <dbReference type="Proteomes" id="UP000007755"/>
    </source>
</evidence>
<dbReference type="eggNOG" id="KOG1602">
    <property type="taxonomic scope" value="Eukaryota"/>
</dbReference>
<protein>
    <recommendedName>
        <fullName evidence="2">ditrans,polycis-polyprenyl diphosphate synthase [(2E,6E)-farnesyldiphosphate specific]</fullName>
        <ecNumber evidence="2">2.5.1.87</ecNumber>
    </recommendedName>
</protein>
<reference evidence="6" key="1">
    <citation type="submission" date="2011-02" db="EMBL/GenBank/DDBJ databases">
        <title>The genome of the leaf-cutting ant Acromyrmex echinatior suggests key adaptations to social evolution and fungus farming.</title>
        <authorList>
            <person name="Nygaard S."/>
            <person name="Zhang G."/>
        </authorList>
    </citation>
    <scope>NUCLEOTIDE SEQUENCE</scope>
</reference>
<dbReference type="GO" id="GO:0045547">
    <property type="term" value="F:ditrans,polycis-polyprenyl diphosphate synthase [(2E,6E)-farnesyl diphosphate specific] activity"/>
    <property type="evidence" value="ECO:0007669"/>
    <property type="project" value="UniProtKB-EC"/>
</dbReference>
<organism evidence="7">
    <name type="scientific">Acromyrmex echinatior</name>
    <name type="common">Panamanian leafcutter ant</name>
    <name type="synonym">Acromyrmex octospinosus echinatior</name>
    <dbReference type="NCBI Taxonomy" id="103372"/>
    <lineage>
        <taxon>Eukaryota</taxon>
        <taxon>Metazoa</taxon>
        <taxon>Ecdysozoa</taxon>
        <taxon>Arthropoda</taxon>
        <taxon>Hexapoda</taxon>
        <taxon>Insecta</taxon>
        <taxon>Pterygota</taxon>
        <taxon>Neoptera</taxon>
        <taxon>Endopterygota</taxon>
        <taxon>Hymenoptera</taxon>
        <taxon>Apocrita</taxon>
        <taxon>Aculeata</taxon>
        <taxon>Formicoidea</taxon>
        <taxon>Formicidae</taxon>
        <taxon>Myrmicinae</taxon>
        <taxon>Acromyrmex</taxon>
    </lineage>
</organism>
<dbReference type="SUPFAM" id="SSF64005">
    <property type="entry name" value="Undecaprenyl diphosphate synthase"/>
    <property type="match status" value="1"/>
</dbReference>
<dbReference type="PANTHER" id="PTHR10291">
    <property type="entry name" value="DEHYDRODOLICHYL DIPHOSPHATE SYNTHASE FAMILY MEMBER"/>
    <property type="match status" value="1"/>
</dbReference>
<evidence type="ECO:0000256" key="3">
    <source>
        <dbReference type="ARBA" id="ARBA00022679"/>
    </source>
</evidence>
<evidence type="ECO:0000256" key="1">
    <source>
        <dbReference type="ARBA" id="ARBA00005432"/>
    </source>
</evidence>
<evidence type="ECO:0000256" key="4">
    <source>
        <dbReference type="ARBA" id="ARBA00047353"/>
    </source>
</evidence>
<comment type="catalytic activity">
    <reaction evidence="4">
        <text>n isopentenyl diphosphate + (2E,6E)-farnesyl diphosphate = a di-trans,poly-cis-polyprenyl diphosphate + n diphosphate</text>
        <dbReference type="Rhea" id="RHEA:53008"/>
        <dbReference type="Rhea" id="RHEA-COMP:19494"/>
        <dbReference type="ChEBI" id="CHEBI:33019"/>
        <dbReference type="ChEBI" id="CHEBI:128769"/>
        <dbReference type="ChEBI" id="CHEBI:136960"/>
        <dbReference type="ChEBI" id="CHEBI:175763"/>
        <dbReference type="EC" id="2.5.1.87"/>
    </reaction>
</comment>
<evidence type="ECO:0000256" key="2">
    <source>
        <dbReference type="ARBA" id="ARBA00012596"/>
    </source>
</evidence>
<dbReference type="EMBL" id="GL888243">
    <property type="protein sequence ID" value="EGI63912.1"/>
    <property type="molecule type" value="Genomic_DNA"/>
</dbReference>
<dbReference type="STRING" id="103372.F4WNY1"/>
<dbReference type="Gene3D" id="3.40.1180.10">
    <property type="entry name" value="Decaprenyl diphosphate synthase-like"/>
    <property type="match status" value="1"/>
</dbReference>
<keyword evidence="7" id="KW-1185">Reference proteome</keyword>
<dbReference type="Pfam" id="PF01255">
    <property type="entry name" value="Prenyltransf"/>
    <property type="match status" value="1"/>
</dbReference>
<accession>F4WNY1</accession>
<sequence>KWSMNLGIAEVTVYAFSIENFKRNKEEVDNLIDLMRQKFKDLLENKKKLKDDGICIRVFGNLSLLPEDICKLIAEVMIVTRENNRIFINFAVAYTSRDEITHAIKDIP</sequence>
<feature type="non-terminal residue" evidence="6">
    <location>
        <position position="1"/>
    </location>
</feature>
<dbReference type="InterPro" id="IPR001441">
    <property type="entry name" value="UPP_synth-like"/>
</dbReference>
<dbReference type="AlphaFoldDB" id="F4WNY1"/>
<keyword evidence="3" id="KW-0808">Transferase</keyword>
<dbReference type="PANTHER" id="PTHR10291:SF43">
    <property type="entry name" value="DEHYDRODOLICHYL DIPHOSPHATE SYNTHASE COMPLEX SUBUNIT DHDDS"/>
    <property type="match status" value="1"/>
</dbReference>
<dbReference type="EC" id="2.5.1.87" evidence="2"/>
<dbReference type="OrthoDB" id="4173905at2759"/>
<dbReference type="InterPro" id="IPR036424">
    <property type="entry name" value="UPP_synth-like_sf"/>
</dbReference>
<dbReference type="InParanoid" id="F4WNY1"/>
<dbReference type="GO" id="GO:1904423">
    <property type="term" value="C:dehydrodolichyl diphosphate synthase complex"/>
    <property type="evidence" value="ECO:0007669"/>
    <property type="project" value="TreeGrafter"/>
</dbReference>
<dbReference type="Proteomes" id="UP000007755">
    <property type="component" value="Unassembled WGS sequence"/>
</dbReference>
<feature type="coiled-coil region" evidence="5">
    <location>
        <begin position="18"/>
        <end position="52"/>
    </location>
</feature>
<keyword evidence="5" id="KW-0175">Coiled coil</keyword>
<evidence type="ECO:0000256" key="5">
    <source>
        <dbReference type="SAM" id="Coils"/>
    </source>
</evidence>